<dbReference type="PRINTS" id="PR00420">
    <property type="entry name" value="RNGMNOXGNASE"/>
</dbReference>
<dbReference type="Gene3D" id="3.30.70.2450">
    <property type="match status" value="1"/>
</dbReference>
<dbReference type="AlphaFoldDB" id="A0AAU1M3H6"/>
<protein>
    <submittedName>
        <fullName evidence="3">Bifunctional 3-(3-hydroxy-phenyl)propionate/3-hydroxycinnamic acid hydroxylase</fullName>
    </submittedName>
</protein>
<dbReference type="Gene3D" id="3.50.50.60">
    <property type="entry name" value="FAD/NAD(P)-binding domain"/>
    <property type="match status" value="1"/>
</dbReference>
<gene>
    <name evidence="3" type="ORF">OG222_34765</name>
</gene>
<name>A0AAU1M3H6_9ACTN</name>
<dbReference type="PANTHER" id="PTHR43476:SF3">
    <property type="entry name" value="FAD-BINDING MONOOXYGENASE"/>
    <property type="match status" value="1"/>
</dbReference>
<dbReference type="SUPFAM" id="SSF51905">
    <property type="entry name" value="FAD/NAD(P)-binding domain"/>
    <property type="match status" value="1"/>
</dbReference>
<evidence type="ECO:0000256" key="1">
    <source>
        <dbReference type="ARBA" id="ARBA00023002"/>
    </source>
</evidence>
<dbReference type="EMBL" id="CP108169">
    <property type="protein sequence ID" value="WTQ77989.1"/>
    <property type="molecule type" value="Genomic_DNA"/>
</dbReference>
<dbReference type="NCBIfam" id="NF004829">
    <property type="entry name" value="PRK06183.1-3"/>
    <property type="match status" value="1"/>
</dbReference>
<dbReference type="GO" id="GO:0019622">
    <property type="term" value="P:3-(3-hydroxy)phenylpropionate catabolic process"/>
    <property type="evidence" value="ECO:0007669"/>
    <property type="project" value="TreeGrafter"/>
</dbReference>
<dbReference type="InterPro" id="IPR002938">
    <property type="entry name" value="FAD-bd"/>
</dbReference>
<evidence type="ECO:0000259" key="2">
    <source>
        <dbReference type="Pfam" id="PF01494"/>
    </source>
</evidence>
<dbReference type="GO" id="GO:0008688">
    <property type="term" value="F:3-(3-hydroxyphenyl)propionate hydroxylase activity"/>
    <property type="evidence" value="ECO:0007669"/>
    <property type="project" value="TreeGrafter"/>
</dbReference>
<organism evidence="3">
    <name type="scientific">Streptomyces sp. NBC_00148</name>
    <dbReference type="NCBI Taxonomy" id="2903626"/>
    <lineage>
        <taxon>Bacteria</taxon>
        <taxon>Bacillati</taxon>
        <taxon>Actinomycetota</taxon>
        <taxon>Actinomycetes</taxon>
        <taxon>Kitasatosporales</taxon>
        <taxon>Streptomycetaceae</taxon>
        <taxon>Streptomyces</taxon>
    </lineage>
</organism>
<accession>A0AAU1M3H6</accession>
<sequence length="541" mass="58086">MSLDRLTPTAAGLPVAGPAPDCDVLVVGAGPTGLTTALGLARAGHRVTVLERWPAPYARPRAVHYDDEVARLLAHTGIGSALDDVTEAADTYEWRNAHGETLLRFDWSGTGRSGWPRATMFHQPDLERALAEIADSHPKVTVLRGYEVLSAADGPGLATVTARTPDGGRRAFTARWVVGCDGANSLVARIIGTPFTDLGFTYDWLIVDVLPHDTTPWKPANLQVCDPGRPTTAVSGGPGRRRFEFMRMPGETTEALAEPATAWRLLAPWGLTPQTCDLERNAVYTFTAGWAERWRSGRLLIAGDAAHRMPPFAGQGMCSGIRDAANLSWKLDLVLRGRAGEPILDTYGEERAAHVRHAIGMSVELGKVICVTEPEEARLRDAHFLAHDADPDRALPPVPPPRLPDGFLHRTPEGTVGEGAGLLSRQGRVTRAGRTGLLDSVTGEGFVLMSTEDPRAVLDAGQLALLAESGVHVLHLVPAGQGSEDPYLAEDTDDVYLPHLAEVGYAAVLVRPDHYIYGTAGSVQDLPQLVGSLRRFLTTGS</sequence>
<dbReference type="InterPro" id="IPR036188">
    <property type="entry name" value="FAD/NAD-bd_sf"/>
</dbReference>
<keyword evidence="1" id="KW-0560">Oxidoreductase</keyword>
<evidence type="ECO:0000313" key="3">
    <source>
        <dbReference type="EMBL" id="WTQ77989.1"/>
    </source>
</evidence>
<feature type="domain" description="FAD-binding" evidence="2">
    <location>
        <begin position="21"/>
        <end position="359"/>
    </location>
</feature>
<reference evidence="3" key="1">
    <citation type="submission" date="2022-10" db="EMBL/GenBank/DDBJ databases">
        <title>The complete genomes of actinobacterial strains from the NBC collection.</title>
        <authorList>
            <person name="Joergensen T.S."/>
            <person name="Alvarez Arevalo M."/>
            <person name="Sterndorff E.B."/>
            <person name="Faurdal D."/>
            <person name="Vuksanovic O."/>
            <person name="Mourched A.-S."/>
            <person name="Charusanti P."/>
            <person name="Shaw S."/>
            <person name="Blin K."/>
            <person name="Weber T."/>
        </authorList>
    </citation>
    <scope>NUCLEOTIDE SEQUENCE</scope>
    <source>
        <strain evidence="3">NBC_00148</strain>
    </source>
</reference>
<proteinExistence type="predicted"/>
<dbReference type="Pfam" id="PF01494">
    <property type="entry name" value="FAD_binding_3"/>
    <property type="match status" value="1"/>
</dbReference>
<dbReference type="InterPro" id="IPR050631">
    <property type="entry name" value="PheA/TfdB_FAD_monoxygenase"/>
</dbReference>
<dbReference type="PANTHER" id="PTHR43476">
    <property type="entry name" value="3-(3-HYDROXY-PHENYL)PROPIONATE/3-HYDROXYCINNAMIC ACID HYDROXYLASE"/>
    <property type="match status" value="1"/>
</dbReference>
<dbReference type="GO" id="GO:0071949">
    <property type="term" value="F:FAD binding"/>
    <property type="evidence" value="ECO:0007669"/>
    <property type="project" value="InterPro"/>
</dbReference>